<dbReference type="RefSeq" id="WP_172317674.1">
    <property type="nucleotide sequence ID" value="NZ_WOEY01000158.1"/>
</dbReference>
<dbReference type="EMBL" id="WOEY01000158">
    <property type="protein sequence ID" value="NPT47172.1"/>
    <property type="molecule type" value="Genomic_DNA"/>
</dbReference>
<gene>
    <name evidence="1" type="ORF">GNZ12_38960</name>
</gene>
<sequence length="94" mass="11074">MTTCHQEHLEGVLVELEDGQFSNIGHVCGSRPENFGEEFTKKMQFFGETQVRRDAIHRLQDRTTITARFDAIFLLRRQYYLWQTRIDGLPSNLK</sequence>
<organism evidence="1 2">
    <name type="scientific">Paraburkholderia solitsugae</name>
    <dbReference type="NCBI Taxonomy" id="2675748"/>
    <lineage>
        <taxon>Bacteria</taxon>
        <taxon>Pseudomonadati</taxon>
        <taxon>Pseudomonadota</taxon>
        <taxon>Betaproteobacteria</taxon>
        <taxon>Burkholderiales</taxon>
        <taxon>Burkholderiaceae</taxon>
        <taxon>Paraburkholderia</taxon>
    </lineage>
</organism>
<evidence type="ECO:0000313" key="2">
    <source>
        <dbReference type="Proteomes" id="UP000652198"/>
    </source>
</evidence>
<proteinExistence type="predicted"/>
<name>A0ABX2C5J2_9BURK</name>
<accession>A0ABX2C5J2</accession>
<evidence type="ECO:0000313" key="1">
    <source>
        <dbReference type="EMBL" id="NPT47172.1"/>
    </source>
</evidence>
<comment type="caution">
    <text evidence="1">The sequence shown here is derived from an EMBL/GenBank/DDBJ whole genome shotgun (WGS) entry which is preliminary data.</text>
</comment>
<reference evidence="1 2" key="1">
    <citation type="submission" date="2019-11" db="EMBL/GenBank/DDBJ databases">
        <title>Metabolism of dissolved organic matter in forest soils.</title>
        <authorList>
            <person name="Cyle K.T."/>
            <person name="Wilhelm R.C."/>
            <person name="Martinez C.E."/>
        </authorList>
    </citation>
    <scope>NUCLEOTIDE SEQUENCE [LARGE SCALE GENOMIC DNA]</scope>
    <source>
        <strain evidence="1 2">1N</strain>
    </source>
</reference>
<dbReference type="Proteomes" id="UP000652198">
    <property type="component" value="Unassembled WGS sequence"/>
</dbReference>
<keyword evidence="2" id="KW-1185">Reference proteome</keyword>
<protein>
    <submittedName>
        <fullName evidence="1">Uncharacterized protein</fullName>
    </submittedName>
</protein>